<evidence type="ECO:0000256" key="6">
    <source>
        <dbReference type="ARBA" id="ARBA00022792"/>
    </source>
</evidence>
<dbReference type="PROSITE" id="PS50222">
    <property type="entry name" value="EF_HAND_2"/>
    <property type="match status" value="1"/>
</dbReference>
<keyword evidence="4" id="KW-0813">Transport</keyword>
<evidence type="ECO:0000259" key="15">
    <source>
        <dbReference type="PROSITE" id="PS50222"/>
    </source>
</evidence>
<keyword evidence="9 14" id="KW-0472">Membrane</keyword>
<comment type="caution">
    <text evidence="17">The sequence shown here is derived from an EMBL/GenBank/DDBJ whole genome shotgun (WGS) entry which is preliminary data.</text>
</comment>
<keyword evidence="4" id="KW-0050">Antiport</keyword>
<dbReference type="SUPFAM" id="SSF47473">
    <property type="entry name" value="EF-hand"/>
    <property type="match status" value="1"/>
</dbReference>
<keyword evidence="7 14" id="KW-1133">Transmembrane helix</keyword>
<sequence length="755" mass="85154">MASAALLRRKSRFIFDYAHRSRSVQSITTVRHFDGASLAPKTPIPDQSSRGGGEAVAGAKFRRLERLGFGGHGWNCTVLNNLMDARSDQLISPLLGLRGFTQFMQSVRYVRCSSTATERKVERSEEESVGDQVKETSPEDCDQAVEGLSSVKAKAKAKQLQESLKSEKSMLRRVMLRRVWARILGIGPALRAVAAMSREDWAKKLRHWKDEFVATMKHYWLGMKLLWVDVRISSRLLLKLAGGKSLSRRERQQLTRTTADIFRLVPVAVFIIVPFMEFLLPVFLKLFPNMLPSTFQDKMKEEEALKRRLNARIEYAKFLQDTVKEMAKEVQNSRTGEIKKTAEDLDDFLNKVRTGAGVSNDEILSFAKLFNDELTLDNISRPRLVNMCKYMGISPYGTDAYLRFMLRKRLQWIKDDDKMIQAEGMDSLSEAELRQACRERGILGSLSVDEMRQQLRDWLDLSLNHALPSSLLILSRAFTVSGKLRPEEAVMSTMSSLPDELVDTVQVTSMPSEDSVSERRRKLEFLEMQEELIKEEEEKEKGEQARTKDSGASQEDAALTEMIDPTSGEARDQVIAKTLEKQAQLCELSRALAVLASASSVSREREEFMRLVNKEIELYNSLVEKEGTKGEAEAKKAYRAAREEVNQASEKAEGDKVSSALIDRVDAVLQKLEKEIDDVDAKIGDRWRILDRDYDGKVSPEEVAAAAAYLKDTLGKESIQELIGNLSKDSDGKILVKDIVKLGSQRDESKAAEAG</sequence>
<organism evidence="17 18">
    <name type="scientific">Stephania japonica</name>
    <dbReference type="NCBI Taxonomy" id="461633"/>
    <lineage>
        <taxon>Eukaryota</taxon>
        <taxon>Viridiplantae</taxon>
        <taxon>Streptophyta</taxon>
        <taxon>Embryophyta</taxon>
        <taxon>Tracheophyta</taxon>
        <taxon>Spermatophyta</taxon>
        <taxon>Magnoliopsida</taxon>
        <taxon>Ranunculales</taxon>
        <taxon>Menispermaceae</taxon>
        <taxon>Menispermoideae</taxon>
        <taxon>Cissampelideae</taxon>
        <taxon>Stephania</taxon>
    </lineage>
</organism>
<feature type="compositionally biased region" description="Basic and acidic residues" evidence="13">
    <location>
        <begin position="539"/>
        <end position="549"/>
    </location>
</feature>
<dbReference type="InterPro" id="IPR044202">
    <property type="entry name" value="LETM1/MDM38-like"/>
</dbReference>
<dbReference type="GO" id="GO:0005509">
    <property type="term" value="F:calcium ion binding"/>
    <property type="evidence" value="ECO:0007669"/>
    <property type="project" value="InterPro"/>
</dbReference>
<accession>A0AAP0P4J5</accession>
<feature type="domain" description="EF-hand" evidence="15">
    <location>
        <begin position="678"/>
        <end position="713"/>
    </location>
</feature>
<evidence type="ECO:0000256" key="3">
    <source>
        <dbReference type="ARBA" id="ARBA00020557"/>
    </source>
</evidence>
<feature type="region of interest" description="Disordered" evidence="13">
    <location>
        <begin position="533"/>
        <end position="557"/>
    </location>
</feature>
<dbReference type="AlphaFoldDB" id="A0AAP0P4J5"/>
<reference evidence="17 18" key="1">
    <citation type="submission" date="2024-01" db="EMBL/GenBank/DDBJ databases">
        <title>Genome assemblies of Stephania.</title>
        <authorList>
            <person name="Yang L."/>
        </authorList>
    </citation>
    <scope>NUCLEOTIDE SEQUENCE [LARGE SCALE GENOMIC DNA]</scope>
    <source>
        <strain evidence="17">QJT</strain>
        <tissue evidence="17">Leaf</tissue>
    </source>
</reference>
<keyword evidence="12" id="KW-0175">Coiled coil</keyword>
<feature type="domain" description="Letm1 RBD" evidence="16">
    <location>
        <begin position="307"/>
        <end position="514"/>
    </location>
</feature>
<dbReference type="InterPro" id="IPR002048">
    <property type="entry name" value="EF_hand_dom"/>
</dbReference>
<feature type="transmembrane region" description="Helical" evidence="14">
    <location>
        <begin position="261"/>
        <end position="284"/>
    </location>
</feature>
<dbReference type="GO" id="GO:0005743">
    <property type="term" value="C:mitochondrial inner membrane"/>
    <property type="evidence" value="ECO:0007669"/>
    <property type="project" value="UniProtKB-SubCell"/>
</dbReference>
<evidence type="ECO:0000256" key="9">
    <source>
        <dbReference type="ARBA" id="ARBA00023136"/>
    </source>
</evidence>
<dbReference type="InterPro" id="IPR033122">
    <property type="entry name" value="LETM1-like_RBD"/>
</dbReference>
<evidence type="ECO:0000256" key="2">
    <source>
        <dbReference type="ARBA" id="ARBA00009584"/>
    </source>
</evidence>
<evidence type="ECO:0000256" key="8">
    <source>
        <dbReference type="ARBA" id="ARBA00023128"/>
    </source>
</evidence>
<dbReference type="Pfam" id="PF07766">
    <property type="entry name" value="LETM1_RBD"/>
    <property type="match status" value="1"/>
</dbReference>
<keyword evidence="8 11" id="KW-0496">Mitochondrion</keyword>
<dbReference type="PANTHER" id="PTHR14009">
    <property type="entry name" value="LEUCINE ZIPPER-EF-HAND CONTAINING TRANSMEMBRANE PROTEIN"/>
    <property type="match status" value="1"/>
</dbReference>
<gene>
    <name evidence="17" type="ORF">Sjap_010875</name>
</gene>
<dbReference type="Gene3D" id="1.10.238.10">
    <property type="entry name" value="EF-hand"/>
    <property type="match status" value="1"/>
</dbReference>
<keyword evidence="18" id="KW-1185">Reference proteome</keyword>
<evidence type="ECO:0000256" key="7">
    <source>
        <dbReference type="ARBA" id="ARBA00022989"/>
    </source>
</evidence>
<protein>
    <recommendedName>
        <fullName evidence="3">Mitochondrial proton/calcium exchanger protein</fullName>
    </recommendedName>
    <alternativeName>
        <fullName evidence="10">Leucine zipper-EF-hand-containing transmembrane protein 1</fullName>
    </alternativeName>
</protein>
<evidence type="ECO:0000259" key="16">
    <source>
        <dbReference type="PROSITE" id="PS51758"/>
    </source>
</evidence>
<dbReference type="EMBL" id="JBBNAE010000004">
    <property type="protein sequence ID" value="KAK9130388.1"/>
    <property type="molecule type" value="Genomic_DNA"/>
</dbReference>
<keyword evidence="5 14" id="KW-0812">Transmembrane</keyword>
<evidence type="ECO:0000256" key="13">
    <source>
        <dbReference type="SAM" id="MobiDB-lite"/>
    </source>
</evidence>
<evidence type="ECO:0000256" key="12">
    <source>
        <dbReference type="SAM" id="Coils"/>
    </source>
</evidence>
<dbReference type="PANTHER" id="PTHR14009:SF31">
    <property type="entry name" value="MITOCHONDRIAL PROTON_CALCIUM EXCHANGER PROTEIN"/>
    <property type="match status" value="1"/>
</dbReference>
<proteinExistence type="inferred from homology"/>
<evidence type="ECO:0000256" key="5">
    <source>
        <dbReference type="ARBA" id="ARBA00022692"/>
    </source>
</evidence>
<dbReference type="GO" id="GO:0015297">
    <property type="term" value="F:antiporter activity"/>
    <property type="evidence" value="ECO:0007669"/>
    <property type="project" value="UniProtKB-KW"/>
</dbReference>
<evidence type="ECO:0000256" key="14">
    <source>
        <dbReference type="SAM" id="Phobius"/>
    </source>
</evidence>
<dbReference type="GO" id="GO:0030003">
    <property type="term" value="P:intracellular monoatomic cation homeostasis"/>
    <property type="evidence" value="ECO:0007669"/>
    <property type="project" value="TreeGrafter"/>
</dbReference>
<evidence type="ECO:0000256" key="1">
    <source>
        <dbReference type="ARBA" id="ARBA00004434"/>
    </source>
</evidence>
<evidence type="ECO:0000256" key="10">
    <source>
        <dbReference type="ARBA" id="ARBA00031360"/>
    </source>
</evidence>
<comment type="similarity">
    <text evidence="2">Belongs to the LETM1 family.</text>
</comment>
<comment type="subcellular location">
    <subcellularLocation>
        <location evidence="1">Mitochondrion inner membrane</location>
        <topology evidence="1">Single-pass membrane protein</topology>
    </subcellularLocation>
</comment>
<name>A0AAP0P4J5_9MAGN</name>
<evidence type="ECO:0000313" key="18">
    <source>
        <dbReference type="Proteomes" id="UP001417504"/>
    </source>
</evidence>
<dbReference type="GO" id="GO:0043022">
    <property type="term" value="F:ribosome binding"/>
    <property type="evidence" value="ECO:0007669"/>
    <property type="project" value="InterPro"/>
</dbReference>
<dbReference type="Proteomes" id="UP001417504">
    <property type="component" value="Unassembled WGS sequence"/>
</dbReference>
<feature type="coiled-coil region" evidence="12">
    <location>
        <begin position="631"/>
        <end position="682"/>
    </location>
</feature>
<evidence type="ECO:0000256" key="4">
    <source>
        <dbReference type="ARBA" id="ARBA00022449"/>
    </source>
</evidence>
<evidence type="ECO:0000313" key="17">
    <source>
        <dbReference type="EMBL" id="KAK9130388.1"/>
    </source>
</evidence>
<dbReference type="PROSITE" id="PS51758">
    <property type="entry name" value="LETM1_RBD"/>
    <property type="match status" value="1"/>
</dbReference>
<evidence type="ECO:0000256" key="11">
    <source>
        <dbReference type="PROSITE-ProRule" id="PRU01094"/>
    </source>
</evidence>
<keyword evidence="6" id="KW-0999">Mitochondrion inner membrane</keyword>
<dbReference type="InterPro" id="IPR011992">
    <property type="entry name" value="EF-hand-dom_pair"/>
</dbReference>